<evidence type="ECO:0000256" key="4">
    <source>
        <dbReference type="ARBA" id="ARBA00022692"/>
    </source>
</evidence>
<sequence length="376" mass="41640">MTSMDAERCIGCAEEEFKSNRIEEAFKLANMAKQLNPDCDSIDNIVAVYAVHAAASKKTINGEVDWYAVLGIADRVRVDTEEIKKSYRRLALMVHPDKNSSAAAESAFKLVGEAWSVLSQASTREPYDLRTRTRSSSSSTPQAQTSSAMPCDGGFGVYYPGIPIIPTAFAFSLPLSPLPFALFSFNFKTFSRDFVMDGVGAEAVQNHPLKTHKYFLAAQICFRFLATLTTLAAAWIIFTSSQSIVMYGIKFDARYSYSSAFKFFAFANLIASVFSVLSLFLAFILGRKGSDATNYFYMFLHDLVMMTLVMAGCAAATAIGFVGRYGNSHTGWIAFCDHFVKFCDRVTISVILSYFSFLFYLFLTISSASKSRKTQV</sequence>
<accession>A0A5J5BK43</accession>
<evidence type="ECO:0000256" key="6">
    <source>
        <dbReference type="ARBA" id="ARBA00023136"/>
    </source>
</evidence>
<comment type="similarity">
    <text evidence="2 7">Belongs to the Casparian strip membrane proteins (CASP) family.</text>
</comment>
<feature type="transmembrane region" description="Helical" evidence="7">
    <location>
        <begin position="214"/>
        <end position="238"/>
    </location>
</feature>
<evidence type="ECO:0000256" key="1">
    <source>
        <dbReference type="ARBA" id="ARBA00004651"/>
    </source>
</evidence>
<proteinExistence type="inferred from homology"/>
<evidence type="ECO:0000313" key="11">
    <source>
        <dbReference type="Proteomes" id="UP000325577"/>
    </source>
</evidence>
<evidence type="ECO:0000259" key="9">
    <source>
        <dbReference type="PROSITE" id="PS50076"/>
    </source>
</evidence>
<keyword evidence="6 7" id="KW-0472">Membrane</keyword>
<dbReference type="SMART" id="SM00271">
    <property type="entry name" value="DnaJ"/>
    <property type="match status" value="1"/>
</dbReference>
<dbReference type="InterPro" id="IPR001623">
    <property type="entry name" value="DnaJ_domain"/>
</dbReference>
<evidence type="ECO:0000256" key="3">
    <source>
        <dbReference type="ARBA" id="ARBA00022475"/>
    </source>
</evidence>
<dbReference type="InterPro" id="IPR036869">
    <property type="entry name" value="J_dom_sf"/>
</dbReference>
<name>A0A5J5BK43_9ASTE</name>
<evidence type="ECO:0000256" key="8">
    <source>
        <dbReference type="SAM" id="MobiDB-lite"/>
    </source>
</evidence>
<keyword evidence="3 7" id="KW-1003">Cell membrane</keyword>
<evidence type="ECO:0000256" key="7">
    <source>
        <dbReference type="RuleBase" id="RU361233"/>
    </source>
</evidence>
<dbReference type="EMBL" id="CM018035">
    <property type="protein sequence ID" value="KAA8542072.1"/>
    <property type="molecule type" value="Genomic_DNA"/>
</dbReference>
<gene>
    <name evidence="10" type="ORF">F0562_023224</name>
</gene>
<feature type="transmembrane region" description="Helical" evidence="7">
    <location>
        <begin position="297"/>
        <end position="326"/>
    </location>
</feature>
<dbReference type="PRINTS" id="PR00625">
    <property type="entry name" value="JDOMAIN"/>
</dbReference>
<dbReference type="SUPFAM" id="SSF46565">
    <property type="entry name" value="Chaperone J-domain"/>
    <property type="match status" value="1"/>
</dbReference>
<dbReference type="PANTHER" id="PTHR44137:SF57">
    <property type="entry name" value="CHAPERONE DNAJ-DOMAIN PROTEIN"/>
    <property type="match status" value="1"/>
</dbReference>
<reference evidence="10 11" key="1">
    <citation type="submission" date="2019-09" db="EMBL/GenBank/DDBJ databases">
        <title>A chromosome-level genome assembly of the Chinese tupelo Nyssa sinensis.</title>
        <authorList>
            <person name="Yang X."/>
            <person name="Kang M."/>
            <person name="Yang Y."/>
            <person name="Xiong H."/>
            <person name="Wang M."/>
            <person name="Zhang Z."/>
            <person name="Wang Z."/>
            <person name="Wu H."/>
            <person name="Ma T."/>
            <person name="Liu J."/>
            <person name="Xi Z."/>
        </authorList>
    </citation>
    <scope>NUCLEOTIDE SEQUENCE [LARGE SCALE GENOMIC DNA]</scope>
    <source>
        <strain evidence="10">J267</strain>
        <tissue evidence="10">Leaf</tissue>
    </source>
</reference>
<feature type="compositionally biased region" description="Low complexity" evidence="8">
    <location>
        <begin position="134"/>
        <end position="148"/>
    </location>
</feature>
<dbReference type="Gene3D" id="1.10.287.110">
    <property type="entry name" value="DnaJ domain"/>
    <property type="match status" value="1"/>
</dbReference>
<feature type="transmembrane region" description="Helical" evidence="7">
    <location>
        <begin position="346"/>
        <end position="363"/>
    </location>
</feature>
<dbReference type="PANTHER" id="PTHR44137">
    <property type="entry name" value="BNAC03G44070D PROTEIN"/>
    <property type="match status" value="1"/>
</dbReference>
<protein>
    <recommendedName>
        <fullName evidence="7">CASP-like protein</fullName>
    </recommendedName>
</protein>
<dbReference type="InterPro" id="IPR006702">
    <property type="entry name" value="CASP_dom"/>
</dbReference>
<keyword evidence="11" id="KW-1185">Reference proteome</keyword>
<organism evidence="10 11">
    <name type="scientific">Nyssa sinensis</name>
    <dbReference type="NCBI Taxonomy" id="561372"/>
    <lineage>
        <taxon>Eukaryota</taxon>
        <taxon>Viridiplantae</taxon>
        <taxon>Streptophyta</taxon>
        <taxon>Embryophyta</taxon>
        <taxon>Tracheophyta</taxon>
        <taxon>Spermatophyta</taxon>
        <taxon>Magnoliopsida</taxon>
        <taxon>eudicotyledons</taxon>
        <taxon>Gunneridae</taxon>
        <taxon>Pentapetalae</taxon>
        <taxon>asterids</taxon>
        <taxon>Cornales</taxon>
        <taxon>Nyssaceae</taxon>
        <taxon>Nyssa</taxon>
    </lineage>
</organism>
<dbReference type="NCBIfam" id="TIGR01569">
    <property type="entry name" value="A_tha_TIGR01569"/>
    <property type="match status" value="1"/>
</dbReference>
<evidence type="ECO:0000313" key="10">
    <source>
        <dbReference type="EMBL" id="KAA8542072.1"/>
    </source>
</evidence>
<keyword evidence="5 7" id="KW-1133">Transmembrane helix</keyword>
<feature type="domain" description="J" evidence="9">
    <location>
        <begin position="65"/>
        <end position="131"/>
    </location>
</feature>
<dbReference type="CDD" id="cd06257">
    <property type="entry name" value="DnaJ"/>
    <property type="match status" value="1"/>
</dbReference>
<dbReference type="Pfam" id="PF00226">
    <property type="entry name" value="DnaJ"/>
    <property type="match status" value="1"/>
</dbReference>
<dbReference type="Proteomes" id="UP000325577">
    <property type="component" value="Linkage Group LG12"/>
</dbReference>
<dbReference type="Pfam" id="PF04535">
    <property type="entry name" value="CASP_dom"/>
    <property type="match status" value="1"/>
</dbReference>
<comment type="subunit">
    <text evidence="7">Homodimer and heterodimers.</text>
</comment>
<dbReference type="GO" id="GO:0005886">
    <property type="term" value="C:plasma membrane"/>
    <property type="evidence" value="ECO:0007669"/>
    <property type="project" value="UniProtKB-SubCell"/>
</dbReference>
<dbReference type="InterPro" id="IPR006459">
    <property type="entry name" value="CASP/CASPL"/>
</dbReference>
<feature type="transmembrane region" description="Helical" evidence="7">
    <location>
        <begin position="263"/>
        <end position="285"/>
    </location>
</feature>
<evidence type="ECO:0000256" key="5">
    <source>
        <dbReference type="ARBA" id="ARBA00022989"/>
    </source>
</evidence>
<dbReference type="AlphaFoldDB" id="A0A5J5BK43"/>
<evidence type="ECO:0000256" key="2">
    <source>
        <dbReference type="ARBA" id="ARBA00007651"/>
    </source>
</evidence>
<feature type="region of interest" description="Disordered" evidence="8">
    <location>
        <begin position="126"/>
        <end position="148"/>
    </location>
</feature>
<comment type="subcellular location">
    <subcellularLocation>
        <location evidence="1 7">Cell membrane</location>
        <topology evidence="1 7">Multi-pass membrane protein</topology>
    </subcellularLocation>
</comment>
<keyword evidence="4 7" id="KW-0812">Transmembrane</keyword>
<dbReference type="OrthoDB" id="1904499at2759"/>
<dbReference type="PROSITE" id="PS50076">
    <property type="entry name" value="DNAJ_2"/>
    <property type="match status" value="1"/>
</dbReference>